<keyword evidence="4" id="KW-1185">Reference proteome</keyword>
<evidence type="ECO:0000313" key="4">
    <source>
        <dbReference type="Proteomes" id="UP000198807"/>
    </source>
</evidence>
<proteinExistence type="predicted"/>
<sequence length="311" mass="34506">MPDRRQRFLQLYAAWYASGALLLLGMALWLYLMGEYERIPLPAGLFLLMLVATLLSVTREDHSRLAAYLVLICGYLLIAVELPRQSGLPSLWVGLPPVLTLLLLPLGPAMLLNLALTPVWLALLGNGELDRDMLLSYLTLVIVAALVPWEQVRQHALLRATDPLDPECPAVGRETLHLRLASEAERAALLGQPLAVMLAHLPQLEMAEEQFGPRARQALLDGFCQAVASRCRDQDILGREGPADFWLVLPDTTESGALLVQQRLGQALEQANLTETGQLEARLRLCRTRPGESWQRFEQRLQVTSQSLADG</sequence>
<name>A0A1H7KK20_9GAMM</name>
<keyword evidence="1" id="KW-1133">Transmembrane helix</keyword>
<gene>
    <name evidence="3" type="ORF">SAMN04488129_10512</name>
</gene>
<keyword evidence="1" id="KW-0472">Membrane</keyword>
<dbReference type="Pfam" id="PF00990">
    <property type="entry name" value="GGDEF"/>
    <property type="match status" value="1"/>
</dbReference>
<dbReference type="RefSeq" id="WP_089711250.1">
    <property type="nucleotide sequence ID" value="NZ_FOBC01000005.1"/>
</dbReference>
<keyword evidence="1" id="KW-0812">Transmembrane</keyword>
<dbReference type="InterPro" id="IPR000160">
    <property type="entry name" value="GGDEF_dom"/>
</dbReference>
<dbReference type="OrthoDB" id="6181977at2"/>
<feature type="transmembrane region" description="Helical" evidence="1">
    <location>
        <begin position="102"/>
        <end position="121"/>
    </location>
</feature>
<protein>
    <submittedName>
        <fullName evidence="3">GGDEF domain-containing protein, diguanylate cyclase (C-di-GMP synthetase) or its enzymatically inactive variants</fullName>
    </submittedName>
</protein>
<evidence type="ECO:0000259" key="2">
    <source>
        <dbReference type="PROSITE" id="PS50887"/>
    </source>
</evidence>
<feature type="domain" description="GGDEF" evidence="2">
    <location>
        <begin position="192"/>
        <end position="311"/>
    </location>
</feature>
<feature type="transmembrane region" description="Helical" evidence="1">
    <location>
        <begin position="65"/>
        <end position="82"/>
    </location>
</feature>
<dbReference type="PROSITE" id="PS50887">
    <property type="entry name" value="GGDEF"/>
    <property type="match status" value="1"/>
</dbReference>
<dbReference type="Proteomes" id="UP000198807">
    <property type="component" value="Unassembled WGS sequence"/>
</dbReference>
<reference evidence="4" key="1">
    <citation type="submission" date="2016-10" db="EMBL/GenBank/DDBJ databases">
        <authorList>
            <person name="Varghese N."/>
            <person name="Submissions S."/>
        </authorList>
    </citation>
    <scope>NUCLEOTIDE SEQUENCE [LARGE SCALE GENOMIC DNA]</scope>
    <source>
        <strain evidence="4">CGMCC 1.9150</strain>
    </source>
</reference>
<organism evidence="3 4">
    <name type="scientific">Halomonas daqiaonensis</name>
    <dbReference type="NCBI Taxonomy" id="650850"/>
    <lineage>
        <taxon>Bacteria</taxon>
        <taxon>Pseudomonadati</taxon>
        <taxon>Pseudomonadota</taxon>
        <taxon>Gammaproteobacteria</taxon>
        <taxon>Oceanospirillales</taxon>
        <taxon>Halomonadaceae</taxon>
        <taxon>Halomonas</taxon>
    </lineage>
</organism>
<evidence type="ECO:0000256" key="1">
    <source>
        <dbReference type="SAM" id="Phobius"/>
    </source>
</evidence>
<accession>A0A1H7KK20</accession>
<dbReference type="STRING" id="650850.SAMN04488129_10512"/>
<feature type="transmembrane region" description="Helical" evidence="1">
    <location>
        <begin position="39"/>
        <end position="58"/>
    </location>
</feature>
<dbReference type="Gene3D" id="3.30.70.270">
    <property type="match status" value="1"/>
</dbReference>
<dbReference type="AlphaFoldDB" id="A0A1H7KK20"/>
<evidence type="ECO:0000313" key="3">
    <source>
        <dbReference type="EMBL" id="SEK86355.1"/>
    </source>
</evidence>
<dbReference type="EMBL" id="FOBC01000005">
    <property type="protein sequence ID" value="SEK86355.1"/>
    <property type="molecule type" value="Genomic_DNA"/>
</dbReference>
<dbReference type="InterPro" id="IPR043128">
    <property type="entry name" value="Rev_trsase/Diguanyl_cyclase"/>
</dbReference>
<dbReference type="InterPro" id="IPR029787">
    <property type="entry name" value="Nucleotide_cyclase"/>
</dbReference>
<feature type="transmembrane region" description="Helical" evidence="1">
    <location>
        <begin position="133"/>
        <end position="149"/>
    </location>
</feature>
<feature type="transmembrane region" description="Helical" evidence="1">
    <location>
        <begin position="12"/>
        <end position="33"/>
    </location>
</feature>
<dbReference type="SUPFAM" id="SSF55073">
    <property type="entry name" value="Nucleotide cyclase"/>
    <property type="match status" value="1"/>
</dbReference>